<dbReference type="NCBIfam" id="TIGR01575">
    <property type="entry name" value="rimI"/>
    <property type="match status" value="1"/>
</dbReference>
<comment type="similarity">
    <text evidence="1">Belongs to the acetyltransferase family. RimI subfamily.</text>
</comment>
<dbReference type="PANTHER" id="PTHR43617:SF20">
    <property type="entry name" value="N-ALPHA-ACETYLTRANSFERASE RIMI"/>
    <property type="match status" value="1"/>
</dbReference>
<protein>
    <recommendedName>
        <fullName evidence="1">[Ribosomal protein bS18]-alanine N-acetyltransferase</fullName>
        <ecNumber evidence="1">2.3.1.266</ecNumber>
    </recommendedName>
</protein>
<dbReference type="AlphaFoldDB" id="A0A3D2X9D6"/>
<sequence length="144" mass="16562">MIIRRMLPSDTKAMAVIEEETFSDPWSEESFLKEATEKDHIYLVVEDTGNLIAYCGMWNIAGEGYITNVCVKKEKRRQGIGKLMLVSLLEQAKLCKIEAVTLEVRESNQSAIHLYEQLGFQSVGKRRDFYAHPTENAIIMWLNF</sequence>
<dbReference type="InterPro" id="IPR050276">
    <property type="entry name" value="MshD_Acetyltransferase"/>
</dbReference>
<evidence type="ECO:0000313" key="3">
    <source>
        <dbReference type="EMBL" id="HCL03721.1"/>
    </source>
</evidence>
<gene>
    <name evidence="3" type="primary">rimI</name>
    <name evidence="3" type="ORF">DHW61_15175</name>
</gene>
<comment type="function">
    <text evidence="1">Acetylates the N-terminal alanine of ribosomal protein bS18.</text>
</comment>
<dbReference type="Gene3D" id="3.40.630.30">
    <property type="match status" value="1"/>
</dbReference>
<evidence type="ECO:0000259" key="2">
    <source>
        <dbReference type="PROSITE" id="PS51186"/>
    </source>
</evidence>
<evidence type="ECO:0000313" key="4">
    <source>
        <dbReference type="Proteomes" id="UP000262969"/>
    </source>
</evidence>
<comment type="caution">
    <text evidence="3">The sequence shown here is derived from an EMBL/GenBank/DDBJ whole genome shotgun (WGS) entry which is preliminary data.</text>
</comment>
<dbReference type="InterPro" id="IPR016181">
    <property type="entry name" value="Acyl_CoA_acyltransferase"/>
</dbReference>
<dbReference type="PROSITE" id="PS51186">
    <property type="entry name" value="GNAT"/>
    <property type="match status" value="1"/>
</dbReference>
<dbReference type="CDD" id="cd04301">
    <property type="entry name" value="NAT_SF"/>
    <property type="match status" value="1"/>
</dbReference>
<accession>A0A3D2X9D6</accession>
<dbReference type="EC" id="2.3.1.266" evidence="1"/>
<dbReference type="Proteomes" id="UP000262969">
    <property type="component" value="Unassembled WGS sequence"/>
</dbReference>
<dbReference type="GO" id="GO:0008999">
    <property type="term" value="F:protein-N-terminal-alanine acetyltransferase activity"/>
    <property type="evidence" value="ECO:0007669"/>
    <property type="project" value="UniProtKB-EC"/>
</dbReference>
<dbReference type="InterPro" id="IPR000182">
    <property type="entry name" value="GNAT_dom"/>
</dbReference>
<feature type="domain" description="N-acetyltransferase" evidence="2">
    <location>
        <begin position="1"/>
        <end position="144"/>
    </location>
</feature>
<proteinExistence type="inferred from homology"/>
<organism evidence="3 4">
    <name type="scientific">Lachnoclostridium phytofermentans</name>
    <dbReference type="NCBI Taxonomy" id="66219"/>
    <lineage>
        <taxon>Bacteria</taxon>
        <taxon>Bacillati</taxon>
        <taxon>Bacillota</taxon>
        <taxon>Clostridia</taxon>
        <taxon>Lachnospirales</taxon>
        <taxon>Lachnospiraceae</taxon>
    </lineage>
</organism>
<keyword evidence="3" id="KW-0808">Transferase</keyword>
<dbReference type="SUPFAM" id="SSF55729">
    <property type="entry name" value="Acyl-CoA N-acyltransferases (Nat)"/>
    <property type="match status" value="1"/>
</dbReference>
<comment type="subcellular location">
    <subcellularLocation>
        <location evidence="1">Cytoplasm</location>
    </subcellularLocation>
</comment>
<keyword evidence="1" id="KW-0963">Cytoplasm</keyword>
<dbReference type="InterPro" id="IPR006464">
    <property type="entry name" value="AcTrfase_RimI/Ard1"/>
</dbReference>
<dbReference type="GO" id="GO:0005737">
    <property type="term" value="C:cytoplasm"/>
    <property type="evidence" value="ECO:0007669"/>
    <property type="project" value="UniProtKB-SubCell"/>
</dbReference>
<evidence type="ECO:0000256" key="1">
    <source>
        <dbReference type="RuleBase" id="RU363094"/>
    </source>
</evidence>
<dbReference type="Pfam" id="PF00583">
    <property type="entry name" value="Acetyltransf_1"/>
    <property type="match status" value="1"/>
</dbReference>
<name>A0A3D2X9D6_9FIRM</name>
<reference evidence="3 4" key="1">
    <citation type="journal article" date="2018" name="Nat. Biotechnol.">
        <title>A standardized bacterial taxonomy based on genome phylogeny substantially revises the tree of life.</title>
        <authorList>
            <person name="Parks D.H."/>
            <person name="Chuvochina M."/>
            <person name="Waite D.W."/>
            <person name="Rinke C."/>
            <person name="Skarshewski A."/>
            <person name="Chaumeil P.A."/>
            <person name="Hugenholtz P."/>
        </authorList>
    </citation>
    <scope>NUCLEOTIDE SEQUENCE [LARGE SCALE GENOMIC DNA]</scope>
    <source>
        <strain evidence="3">UBA11728</strain>
    </source>
</reference>
<dbReference type="EMBL" id="DPVV01000501">
    <property type="protein sequence ID" value="HCL03721.1"/>
    <property type="molecule type" value="Genomic_DNA"/>
</dbReference>
<comment type="catalytic activity">
    <reaction evidence="1">
        <text>N-terminal L-alanyl-[ribosomal protein bS18] + acetyl-CoA = N-terminal N(alpha)-acetyl-L-alanyl-[ribosomal protein bS18] + CoA + H(+)</text>
        <dbReference type="Rhea" id="RHEA:43756"/>
        <dbReference type="Rhea" id="RHEA-COMP:10676"/>
        <dbReference type="Rhea" id="RHEA-COMP:10677"/>
        <dbReference type="ChEBI" id="CHEBI:15378"/>
        <dbReference type="ChEBI" id="CHEBI:57287"/>
        <dbReference type="ChEBI" id="CHEBI:57288"/>
        <dbReference type="ChEBI" id="CHEBI:64718"/>
        <dbReference type="ChEBI" id="CHEBI:83683"/>
        <dbReference type="EC" id="2.3.1.266"/>
    </reaction>
</comment>
<dbReference type="PANTHER" id="PTHR43617">
    <property type="entry name" value="L-AMINO ACID N-ACETYLTRANSFERASE"/>
    <property type="match status" value="1"/>
</dbReference>